<reference evidence="7 8" key="1">
    <citation type="submission" date="2018-08" db="EMBL/GenBank/DDBJ databases">
        <title>A genome reference for cultivated species of the human gut microbiota.</title>
        <authorList>
            <person name="Zou Y."/>
            <person name="Xue W."/>
            <person name="Luo G."/>
        </authorList>
    </citation>
    <scope>NUCLEOTIDE SEQUENCE [LARGE SCALE GENOMIC DNA]</scope>
    <source>
        <strain evidence="7 8">TF05-18</strain>
    </source>
</reference>
<dbReference type="EMBL" id="QSSN01000003">
    <property type="protein sequence ID" value="RGL88137.1"/>
    <property type="molecule type" value="Genomic_DNA"/>
</dbReference>
<dbReference type="InterPro" id="IPR017853">
    <property type="entry name" value="GH"/>
</dbReference>
<evidence type="ECO:0000259" key="6">
    <source>
        <dbReference type="Pfam" id="PF00150"/>
    </source>
</evidence>
<proteinExistence type="predicted"/>
<protein>
    <recommendedName>
        <fullName evidence="2">mannan endo-1,4-beta-mannosidase</fullName>
        <ecNumber evidence="2">3.2.1.78</ecNumber>
    </recommendedName>
</protein>
<feature type="signal peptide" evidence="5">
    <location>
        <begin position="1"/>
        <end position="21"/>
    </location>
</feature>
<evidence type="ECO:0000256" key="4">
    <source>
        <dbReference type="ARBA" id="ARBA00023295"/>
    </source>
</evidence>
<evidence type="ECO:0000313" key="7">
    <source>
        <dbReference type="EMBL" id="RGL88137.1"/>
    </source>
</evidence>
<evidence type="ECO:0000313" key="8">
    <source>
        <dbReference type="Proteomes" id="UP000261278"/>
    </source>
</evidence>
<evidence type="ECO:0000256" key="5">
    <source>
        <dbReference type="SAM" id="SignalP"/>
    </source>
</evidence>
<dbReference type="PANTHER" id="PTHR31451">
    <property type="match status" value="1"/>
</dbReference>
<dbReference type="AlphaFoldDB" id="A0A396ARE8"/>
<sequence length="836" mass="96237">MMKRIFVLVLFAWSLLIALQAQELVFQDKDGIVRWKKDNQEVALFGANYCLPSSCDYRAAGYVNADRKAMVREDMDHFKRMGWDALRVCFWGDFQNSDPDGHLIDNDHLNMMDYLIAEASKRGIYMLFSPIVTYDSQFPEMNDNSNTGYAKLFAKNTLIHDEKAIKCQINYMTDILNHINRYTGRCIKDEPNIIYVEIINEPTQFPNDIPGMVKYINRMCKAIKDTGCKKLIYYNLSQNFDVAPAIQKSMVDGATYAWYPQALNNGHRFMDNGLHFVDRYEPLVEDGLKGKSRLVYEFDATDTENGYLLPAMTREYRRGGIQFATMFSYDEHQTASRNLSWQTHFLNMVYTPAKAIGGMISAQVMKRIPRGKHYGYYPQNNNFDDFKVDFYQDLGQLNAEDMFYYSNNTTDQPKNVKALKHIAGVGSSPVVQYEGTGIYFIDKVADNEWKLEVYPDIMNVDDPFKAGSVNRVARQAVCLNRNIHIQLPGLQTALCIYPGKYTFKNNLLVNYEALPNQEYYNKEAMKDWKVNNSTLAEMPQSRPGVFSCEVYGPTLPEQVNLYILSGWRGGKRIPMEHKSGFRYEAEVDLSKYPLGEIGYHFGIEYTDGKLLFPAKTIGAADEFGYYEQEQYNLRIVNNNTTLTLLDKNDNIRKLRRSRPHNSPDNQVEQVYVGDEMVKAFRLTTPDLERKDTYKLPCDVTLSKYISPLIDSRDWKTSTPKYIRIEAQGLTNTDKAIINFVDTEGRGYGNTFSIKPDMQQILIPVSALRPTKGVILPQEYPGGITPYYYPASIRDNDNVLLKWGNIDFVQISLRDEIYPVEQLKDKGIIIKKIQLVF</sequence>
<evidence type="ECO:0000256" key="2">
    <source>
        <dbReference type="ARBA" id="ARBA00012706"/>
    </source>
</evidence>
<comment type="catalytic activity">
    <reaction evidence="1">
        <text>Random hydrolysis of (1-&gt;4)-beta-D-mannosidic linkages in mannans, galactomannans and glucomannans.</text>
        <dbReference type="EC" id="3.2.1.78"/>
    </reaction>
</comment>
<gene>
    <name evidence="7" type="ORF">DXC44_04055</name>
</gene>
<comment type="caution">
    <text evidence="7">The sequence shown here is derived from an EMBL/GenBank/DDBJ whole genome shotgun (WGS) entry which is preliminary data.</text>
</comment>
<dbReference type="GO" id="GO:0000272">
    <property type="term" value="P:polysaccharide catabolic process"/>
    <property type="evidence" value="ECO:0007669"/>
    <property type="project" value="InterPro"/>
</dbReference>
<keyword evidence="5" id="KW-0732">Signal</keyword>
<dbReference type="SUPFAM" id="SSF51445">
    <property type="entry name" value="(Trans)glycosidases"/>
    <property type="match status" value="1"/>
</dbReference>
<dbReference type="Pfam" id="PF00150">
    <property type="entry name" value="Cellulase"/>
    <property type="match status" value="1"/>
</dbReference>
<feature type="chain" id="PRO_5030071627" description="mannan endo-1,4-beta-mannosidase" evidence="5">
    <location>
        <begin position="22"/>
        <end position="836"/>
    </location>
</feature>
<evidence type="ECO:0000256" key="3">
    <source>
        <dbReference type="ARBA" id="ARBA00022801"/>
    </source>
</evidence>
<organism evidence="7 8">
    <name type="scientific">Phocaeicola vulgatus</name>
    <name type="common">Bacteroides vulgatus</name>
    <dbReference type="NCBI Taxonomy" id="821"/>
    <lineage>
        <taxon>Bacteria</taxon>
        <taxon>Pseudomonadati</taxon>
        <taxon>Bacteroidota</taxon>
        <taxon>Bacteroidia</taxon>
        <taxon>Bacteroidales</taxon>
        <taxon>Bacteroidaceae</taxon>
        <taxon>Phocaeicola</taxon>
    </lineage>
</organism>
<dbReference type="Gene3D" id="3.20.20.80">
    <property type="entry name" value="Glycosidases"/>
    <property type="match status" value="1"/>
</dbReference>
<dbReference type="InterPro" id="IPR001547">
    <property type="entry name" value="Glyco_hydro_5"/>
</dbReference>
<accession>A0A396ARE8</accession>
<dbReference type="GO" id="GO:0004553">
    <property type="term" value="F:hydrolase activity, hydrolyzing O-glycosyl compounds"/>
    <property type="evidence" value="ECO:0007669"/>
    <property type="project" value="InterPro"/>
</dbReference>
<dbReference type="EC" id="3.2.1.78" evidence="2"/>
<dbReference type="Proteomes" id="UP000261278">
    <property type="component" value="Unassembled WGS sequence"/>
</dbReference>
<keyword evidence="4" id="KW-0326">Glycosidase</keyword>
<keyword evidence="3" id="KW-0378">Hydrolase</keyword>
<dbReference type="InterPro" id="IPR045053">
    <property type="entry name" value="MAN-like"/>
</dbReference>
<name>A0A396ARE8_PHOVU</name>
<evidence type="ECO:0000256" key="1">
    <source>
        <dbReference type="ARBA" id="ARBA00001678"/>
    </source>
</evidence>
<feature type="domain" description="Glycoside hydrolase family 5" evidence="6">
    <location>
        <begin position="70"/>
        <end position="233"/>
    </location>
</feature>